<dbReference type="GeneID" id="63748003"/>
<sequence>MGFRQTLSLCTLLSLFSLKASANTGVPIGPLYARQIDQNDKDYYLGYRDADRNTSWAKYFNDTPPVLSREILSGLAESPHPSSLGVNISAAPEELDAPGYSELENGFAVLEDGSMTLTIRSDVPSTMTGEMLDFWFSWHTNETSKYKIWNPTAHQYAAINPLPHEKASRPSYRDRYINVTSFVDEYIGNTPYKLSIGFVDPASMGFSTSTKESGVLGLVSAFVTLLTYAEEDLPTKAEKGFTPLSAVLVHQLRKKPDGSGNEVRSRFWFGDLLVLGMNFAGGPKQLAHDLSVHCANEMTHLGTFLPALFEEFKDDVATGY</sequence>
<evidence type="ECO:0000313" key="8">
    <source>
        <dbReference type="Proteomes" id="UP000184383"/>
    </source>
</evidence>
<reference evidence="8" key="1">
    <citation type="journal article" date="2017" name="Genome Biol.">
        <title>Comparative genomics reveals high biological diversity and specific adaptations in the industrially and medically important fungal genus Aspergillus.</title>
        <authorList>
            <person name="de Vries R.P."/>
            <person name="Riley R."/>
            <person name="Wiebenga A."/>
            <person name="Aguilar-Osorio G."/>
            <person name="Amillis S."/>
            <person name="Uchima C.A."/>
            <person name="Anderluh G."/>
            <person name="Asadollahi M."/>
            <person name="Askin M."/>
            <person name="Barry K."/>
            <person name="Battaglia E."/>
            <person name="Bayram O."/>
            <person name="Benocci T."/>
            <person name="Braus-Stromeyer S.A."/>
            <person name="Caldana C."/>
            <person name="Canovas D."/>
            <person name="Cerqueira G.C."/>
            <person name="Chen F."/>
            <person name="Chen W."/>
            <person name="Choi C."/>
            <person name="Clum A."/>
            <person name="Dos Santos R.A."/>
            <person name="Damasio A.R."/>
            <person name="Diallinas G."/>
            <person name="Emri T."/>
            <person name="Fekete E."/>
            <person name="Flipphi M."/>
            <person name="Freyberg S."/>
            <person name="Gallo A."/>
            <person name="Gournas C."/>
            <person name="Habgood R."/>
            <person name="Hainaut M."/>
            <person name="Harispe M.L."/>
            <person name="Henrissat B."/>
            <person name="Hilden K.S."/>
            <person name="Hope R."/>
            <person name="Hossain A."/>
            <person name="Karabika E."/>
            <person name="Karaffa L."/>
            <person name="Karanyi Z."/>
            <person name="Krasevec N."/>
            <person name="Kuo A."/>
            <person name="Kusch H."/>
            <person name="LaButti K."/>
            <person name="Lagendijk E.L."/>
            <person name="Lapidus A."/>
            <person name="Levasseur A."/>
            <person name="Lindquist E."/>
            <person name="Lipzen A."/>
            <person name="Logrieco A.F."/>
            <person name="MacCabe A."/>
            <person name="Maekelae M.R."/>
            <person name="Malavazi I."/>
            <person name="Melin P."/>
            <person name="Meyer V."/>
            <person name="Mielnichuk N."/>
            <person name="Miskei M."/>
            <person name="Molnar A.P."/>
            <person name="Mule G."/>
            <person name="Ngan C.Y."/>
            <person name="Orejas M."/>
            <person name="Orosz E."/>
            <person name="Ouedraogo J.P."/>
            <person name="Overkamp K.M."/>
            <person name="Park H.-S."/>
            <person name="Perrone G."/>
            <person name="Piumi F."/>
            <person name="Punt P.J."/>
            <person name="Ram A.F."/>
            <person name="Ramon A."/>
            <person name="Rauscher S."/>
            <person name="Record E."/>
            <person name="Riano-Pachon D.M."/>
            <person name="Robert V."/>
            <person name="Roehrig J."/>
            <person name="Ruller R."/>
            <person name="Salamov A."/>
            <person name="Salih N.S."/>
            <person name="Samson R.A."/>
            <person name="Sandor E."/>
            <person name="Sanguinetti M."/>
            <person name="Schuetze T."/>
            <person name="Sepcic K."/>
            <person name="Shelest E."/>
            <person name="Sherlock G."/>
            <person name="Sophianopoulou V."/>
            <person name="Squina F.M."/>
            <person name="Sun H."/>
            <person name="Susca A."/>
            <person name="Todd R.B."/>
            <person name="Tsang A."/>
            <person name="Unkles S.E."/>
            <person name="van de Wiele N."/>
            <person name="van Rossen-Uffink D."/>
            <person name="Oliveira J.V."/>
            <person name="Vesth T.C."/>
            <person name="Visser J."/>
            <person name="Yu J.-H."/>
            <person name="Zhou M."/>
            <person name="Andersen M.R."/>
            <person name="Archer D.B."/>
            <person name="Baker S.E."/>
            <person name="Benoit I."/>
            <person name="Brakhage A.A."/>
            <person name="Braus G.H."/>
            <person name="Fischer R."/>
            <person name="Frisvad J.C."/>
            <person name="Goldman G.H."/>
            <person name="Houbraken J."/>
            <person name="Oakley B."/>
            <person name="Pocsi I."/>
            <person name="Scazzocchio C."/>
            <person name="Seiboth B."/>
            <person name="vanKuyk P.A."/>
            <person name="Wortman J."/>
            <person name="Dyer P.S."/>
            <person name="Grigoriev I.V."/>
        </authorList>
    </citation>
    <scope>NUCLEOTIDE SEQUENCE [LARGE SCALE GENOMIC DNA]</scope>
    <source>
        <strain evidence="8">DTO 134E9</strain>
    </source>
</reference>
<evidence type="ECO:0000256" key="5">
    <source>
        <dbReference type="SAM" id="SignalP"/>
    </source>
</evidence>
<comment type="cofactor">
    <cofactor evidence="1">
        <name>Zn(2+)</name>
        <dbReference type="ChEBI" id="CHEBI:29105"/>
    </cofactor>
</comment>
<keyword evidence="4" id="KW-0862">Zinc</keyword>
<gene>
    <name evidence="7" type="ORF">ASPWEDRAFT_186877</name>
</gene>
<dbReference type="GO" id="GO:0016787">
    <property type="term" value="F:hydrolase activity"/>
    <property type="evidence" value="ECO:0007669"/>
    <property type="project" value="UniProtKB-KW"/>
</dbReference>
<dbReference type="Pfam" id="PF18089">
    <property type="entry name" value="DAPG_hydrolase"/>
    <property type="match status" value="1"/>
</dbReference>
<proteinExistence type="predicted"/>
<dbReference type="AlphaFoldDB" id="A0A1L9R7L0"/>
<dbReference type="Proteomes" id="UP000184383">
    <property type="component" value="Unassembled WGS sequence"/>
</dbReference>
<dbReference type="RefSeq" id="XP_040684592.1">
    <property type="nucleotide sequence ID" value="XM_040832155.1"/>
</dbReference>
<feature type="signal peptide" evidence="5">
    <location>
        <begin position="1"/>
        <end position="22"/>
    </location>
</feature>
<keyword evidence="3" id="KW-0378">Hydrolase</keyword>
<feature type="domain" description="DAPG hydrolase PhiG" evidence="6">
    <location>
        <begin position="95"/>
        <end position="310"/>
    </location>
</feature>
<feature type="chain" id="PRO_5012092366" description="DAPG hydrolase PhiG domain-containing protein" evidence="5">
    <location>
        <begin position="23"/>
        <end position="320"/>
    </location>
</feature>
<keyword evidence="5" id="KW-0732">Signal</keyword>
<evidence type="ECO:0000256" key="3">
    <source>
        <dbReference type="ARBA" id="ARBA00022801"/>
    </source>
</evidence>
<name>A0A1L9R7L0_ASPWE</name>
<keyword evidence="8" id="KW-1185">Reference proteome</keyword>
<dbReference type="GO" id="GO:0046872">
    <property type="term" value="F:metal ion binding"/>
    <property type="evidence" value="ECO:0007669"/>
    <property type="project" value="UniProtKB-KW"/>
</dbReference>
<evidence type="ECO:0000259" key="6">
    <source>
        <dbReference type="Pfam" id="PF18089"/>
    </source>
</evidence>
<evidence type="ECO:0000256" key="1">
    <source>
        <dbReference type="ARBA" id="ARBA00001947"/>
    </source>
</evidence>
<dbReference type="EMBL" id="KV878216">
    <property type="protein sequence ID" value="OJJ30915.1"/>
    <property type="molecule type" value="Genomic_DNA"/>
</dbReference>
<dbReference type="InterPro" id="IPR041526">
    <property type="entry name" value="DAPG_hydrolase"/>
</dbReference>
<accession>A0A1L9R7L0</accession>
<protein>
    <recommendedName>
        <fullName evidence="6">DAPG hydrolase PhiG domain-containing protein</fullName>
    </recommendedName>
</protein>
<evidence type="ECO:0000256" key="4">
    <source>
        <dbReference type="ARBA" id="ARBA00022833"/>
    </source>
</evidence>
<dbReference type="OrthoDB" id="3335931at2759"/>
<keyword evidence="2" id="KW-0479">Metal-binding</keyword>
<evidence type="ECO:0000313" key="7">
    <source>
        <dbReference type="EMBL" id="OJJ30915.1"/>
    </source>
</evidence>
<evidence type="ECO:0000256" key="2">
    <source>
        <dbReference type="ARBA" id="ARBA00022723"/>
    </source>
</evidence>
<organism evidence="7 8">
    <name type="scientific">Aspergillus wentii DTO 134E9</name>
    <dbReference type="NCBI Taxonomy" id="1073089"/>
    <lineage>
        <taxon>Eukaryota</taxon>
        <taxon>Fungi</taxon>
        <taxon>Dikarya</taxon>
        <taxon>Ascomycota</taxon>
        <taxon>Pezizomycotina</taxon>
        <taxon>Eurotiomycetes</taxon>
        <taxon>Eurotiomycetidae</taxon>
        <taxon>Eurotiales</taxon>
        <taxon>Aspergillaceae</taxon>
        <taxon>Aspergillus</taxon>
        <taxon>Aspergillus subgen. Cremei</taxon>
    </lineage>
</organism>
<dbReference type="VEuPathDB" id="FungiDB:ASPWEDRAFT_186877"/>